<evidence type="ECO:0000313" key="2">
    <source>
        <dbReference type="Proteomes" id="UP000438429"/>
    </source>
</evidence>
<proteinExistence type="predicted"/>
<accession>A0A6A4SC75</accession>
<organism evidence="1 2">
    <name type="scientific">Scophthalmus maximus</name>
    <name type="common">Turbot</name>
    <name type="synonym">Psetta maxima</name>
    <dbReference type="NCBI Taxonomy" id="52904"/>
    <lineage>
        <taxon>Eukaryota</taxon>
        <taxon>Metazoa</taxon>
        <taxon>Chordata</taxon>
        <taxon>Craniata</taxon>
        <taxon>Vertebrata</taxon>
        <taxon>Euteleostomi</taxon>
        <taxon>Actinopterygii</taxon>
        <taxon>Neopterygii</taxon>
        <taxon>Teleostei</taxon>
        <taxon>Neoteleostei</taxon>
        <taxon>Acanthomorphata</taxon>
        <taxon>Carangaria</taxon>
        <taxon>Pleuronectiformes</taxon>
        <taxon>Pleuronectoidei</taxon>
        <taxon>Scophthalmidae</taxon>
        <taxon>Scophthalmus</taxon>
    </lineage>
</organism>
<protein>
    <submittedName>
        <fullName evidence="1">Uncharacterized protein</fullName>
    </submittedName>
</protein>
<dbReference type="Proteomes" id="UP000438429">
    <property type="component" value="Unassembled WGS sequence"/>
</dbReference>
<comment type="caution">
    <text evidence="1">The sequence shown here is derived from an EMBL/GenBank/DDBJ whole genome shotgun (WGS) entry which is preliminary data.</text>
</comment>
<evidence type="ECO:0000313" key="1">
    <source>
        <dbReference type="EMBL" id="KAF0028232.1"/>
    </source>
</evidence>
<sequence length="107" mass="11744">MEGKSDRLNFGHNDSQTHFAIESKFNLMGYRYGKATVFFDPESKSDFSVGDTQPSMGCHESLSSGVGVRGPADAFMQISQKEVTLRSLATVLELSRNSVCMSVHECS</sequence>
<dbReference type="EMBL" id="VEVO01000017">
    <property type="protein sequence ID" value="KAF0028232.1"/>
    <property type="molecule type" value="Genomic_DNA"/>
</dbReference>
<name>A0A6A4SC75_SCOMX</name>
<reference evidence="1 2" key="1">
    <citation type="submission" date="2019-06" db="EMBL/GenBank/DDBJ databases">
        <title>Draft genomes of female and male turbot (Scophthalmus maximus).</title>
        <authorList>
            <person name="Xu H."/>
            <person name="Xu X.-W."/>
            <person name="Shao C."/>
            <person name="Chen S."/>
        </authorList>
    </citation>
    <scope>NUCLEOTIDE SEQUENCE [LARGE SCALE GENOMIC DNA]</scope>
    <source>
        <strain evidence="1">Ysfricsl-2016a</strain>
        <tissue evidence="1">Blood</tissue>
    </source>
</reference>
<dbReference type="AlphaFoldDB" id="A0A6A4SC75"/>
<gene>
    <name evidence="1" type="ORF">F2P81_019319</name>
</gene>